<dbReference type="PROSITE" id="PS51186">
    <property type="entry name" value="GNAT"/>
    <property type="match status" value="1"/>
</dbReference>
<name>A0ABV7ZXF2_9GAMM</name>
<gene>
    <name evidence="2" type="ORF">ACFOOG_08300</name>
</gene>
<evidence type="ECO:0000259" key="1">
    <source>
        <dbReference type="PROSITE" id="PS51186"/>
    </source>
</evidence>
<dbReference type="EMBL" id="JBHRYR010000003">
    <property type="protein sequence ID" value="MFC3852831.1"/>
    <property type="molecule type" value="Genomic_DNA"/>
</dbReference>
<dbReference type="SUPFAM" id="SSF55729">
    <property type="entry name" value="Acyl-CoA N-acyltransferases (Nat)"/>
    <property type="match status" value="1"/>
</dbReference>
<organism evidence="2 3">
    <name type="scientific">Saccharospirillum mangrovi</name>
    <dbReference type="NCBI Taxonomy" id="2161747"/>
    <lineage>
        <taxon>Bacteria</taxon>
        <taxon>Pseudomonadati</taxon>
        <taxon>Pseudomonadota</taxon>
        <taxon>Gammaproteobacteria</taxon>
        <taxon>Oceanospirillales</taxon>
        <taxon>Saccharospirillaceae</taxon>
        <taxon>Saccharospirillum</taxon>
    </lineage>
</organism>
<keyword evidence="2" id="KW-0012">Acyltransferase</keyword>
<comment type="caution">
    <text evidence="2">The sequence shown here is derived from an EMBL/GenBank/DDBJ whole genome shotgun (WGS) entry which is preliminary data.</text>
</comment>
<dbReference type="InterPro" id="IPR016181">
    <property type="entry name" value="Acyl_CoA_acyltransferase"/>
</dbReference>
<evidence type="ECO:0000313" key="3">
    <source>
        <dbReference type="Proteomes" id="UP001595617"/>
    </source>
</evidence>
<protein>
    <submittedName>
        <fullName evidence="2">GNAT family N-acetyltransferase</fullName>
        <ecNumber evidence="2">2.3.-.-</ecNumber>
    </submittedName>
</protein>
<dbReference type="RefSeq" id="WP_380695409.1">
    <property type="nucleotide sequence ID" value="NZ_JBHRYR010000003.1"/>
</dbReference>
<keyword evidence="3" id="KW-1185">Reference proteome</keyword>
<dbReference type="CDD" id="cd04301">
    <property type="entry name" value="NAT_SF"/>
    <property type="match status" value="1"/>
</dbReference>
<dbReference type="GO" id="GO:0016746">
    <property type="term" value="F:acyltransferase activity"/>
    <property type="evidence" value="ECO:0007669"/>
    <property type="project" value="UniProtKB-KW"/>
</dbReference>
<dbReference type="EC" id="2.3.-.-" evidence="2"/>
<dbReference type="InterPro" id="IPR000182">
    <property type="entry name" value="GNAT_dom"/>
</dbReference>
<reference evidence="3" key="1">
    <citation type="journal article" date="2019" name="Int. J. Syst. Evol. Microbiol.">
        <title>The Global Catalogue of Microorganisms (GCM) 10K type strain sequencing project: providing services to taxonomists for standard genome sequencing and annotation.</title>
        <authorList>
            <consortium name="The Broad Institute Genomics Platform"/>
            <consortium name="The Broad Institute Genome Sequencing Center for Infectious Disease"/>
            <person name="Wu L."/>
            <person name="Ma J."/>
        </authorList>
    </citation>
    <scope>NUCLEOTIDE SEQUENCE [LARGE SCALE GENOMIC DNA]</scope>
    <source>
        <strain evidence="3">IBRC 10765</strain>
    </source>
</reference>
<proteinExistence type="predicted"/>
<feature type="domain" description="N-acetyltransferase" evidence="1">
    <location>
        <begin position="21"/>
        <end position="152"/>
    </location>
</feature>
<keyword evidence="2" id="KW-0808">Transferase</keyword>
<dbReference type="Proteomes" id="UP001595617">
    <property type="component" value="Unassembled WGS sequence"/>
</dbReference>
<evidence type="ECO:0000313" key="2">
    <source>
        <dbReference type="EMBL" id="MFC3852831.1"/>
    </source>
</evidence>
<dbReference type="Pfam" id="PF00583">
    <property type="entry name" value="Acetyltransf_1"/>
    <property type="match status" value="1"/>
</dbReference>
<sequence length="152" mass="16609">MPDLLVSLQNVPQPTQLADNIHIELAKPWDRHTLLRWVEQEFSPGWASEVACGLGQHPCKVLIARQDTTLLGFACYDVTFPAFFGPTGVSENARGKGIGKALLLEAMQRLHYQGYVYAFIGDAGPIDFYQHILGAVAVPESLSGGYTPVLTP</sequence>
<dbReference type="Gene3D" id="3.40.630.30">
    <property type="match status" value="1"/>
</dbReference>
<accession>A0ABV7ZXF2</accession>